<organism evidence="7 8">
    <name type="scientific">Letharia lupina</name>
    <dbReference type="NCBI Taxonomy" id="560253"/>
    <lineage>
        <taxon>Eukaryota</taxon>
        <taxon>Fungi</taxon>
        <taxon>Dikarya</taxon>
        <taxon>Ascomycota</taxon>
        <taxon>Pezizomycotina</taxon>
        <taxon>Lecanoromycetes</taxon>
        <taxon>OSLEUM clade</taxon>
        <taxon>Lecanoromycetidae</taxon>
        <taxon>Lecanorales</taxon>
        <taxon>Lecanorineae</taxon>
        <taxon>Parmeliaceae</taxon>
        <taxon>Letharia</taxon>
    </lineage>
</organism>
<evidence type="ECO:0000256" key="1">
    <source>
        <dbReference type="ARBA" id="ARBA00004141"/>
    </source>
</evidence>
<keyword evidence="4 5" id="KW-0472">Membrane</keyword>
<accession>A0A8H6FFV0</accession>
<keyword evidence="8" id="KW-1185">Reference proteome</keyword>
<name>A0A8H6FFV0_9LECA</name>
<dbReference type="GO" id="GO:0000329">
    <property type="term" value="C:fungal-type vacuole membrane"/>
    <property type="evidence" value="ECO:0007669"/>
    <property type="project" value="TreeGrafter"/>
</dbReference>
<dbReference type="AlphaFoldDB" id="A0A8H6FFV0"/>
<dbReference type="InterPro" id="IPR011701">
    <property type="entry name" value="MFS"/>
</dbReference>
<feature type="transmembrane region" description="Helical" evidence="5">
    <location>
        <begin position="137"/>
        <end position="158"/>
    </location>
</feature>
<dbReference type="InterPro" id="IPR020846">
    <property type="entry name" value="MFS_dom"/>
</dbReference>
<evidence type="ECO:0000313" key="7">
    <source>
        <dbReference type="EMBL" id="KAF6226987.1"/>
    </source>
</evidence>
<keyword evidence="2 5" id="KW-0812">Transmembrane</keyword>
<evidence type="ECO:0000256" key="2">
    <source>
        <dbReference type="ARBA" id="ARBA00022692"/>
    </source>
</evidence>
<evidence type="ECO:0000256" key="5">
    <source>
        <dbReference type="SAM" id="Phobius"/>
    </source>
</evidence>
<feature type="transmembrane region" description="Helical" evidence="5">
    <location>
        <begin position="188"/>
        <end position="206"/>
    </location>
</feature>
<reference evidence="7 8" key="1">
    <citation type="journal article" date="2020" name="Genomics">
        <title>Complete, high-quality genomes from long-read metagenomic sequencing of two wolf lichen thalli reveals enigmatic genome architecture.</title>
        <authorList>
            <person name="McKenzie S.K."/>
            <person name="Walston R.F."/>
            <person name="Allen J.L."/>
        </authorList>
    </citation>
    <scope>NUCLEOTIDE SEQUENCE [LARGE SCALE GENOMIC DNA]</scope>
    <source>
        <strain evidence="7">WasteWater1</strain>
    </source>
</reference>
<dbReference type="PROSITE" id="PS50850">
    <property type="entry name" value="MFS"/>
    <property type="match status" value="1"/>
</dbReference>
<feature type="transmembrane region" description="Helical" evidence="5">
    <location>
        <begin position="44"/>
        <end position="65"/>
    </location>
</feature>
<feature type="transmembrane region" description="Helical" evidence="5">
    <location>
        <begin position="77"/>
        <end position="98"/>
    </location>
</feature>
<dbReference type="PANTHER" id="PTHR23501:SF33">
    <property type="entry name" value="MAJOR FACILITATOR SUPERFAMILY (MFS) PROFILE DOMAIN-CONTAINING PROTEIN"/>
    <property type="match status" value="1"/>
</dbReference>
<dbReference type="RefSeq" id="XP_037155295.1">
    <property type="nucleotide sequence ID" value="XM_037299294.1"/>
</dbReference>
<evidence type="ECO:0000313" key="8">
    <source>
        <dbReference type="Proteomes" id="UP000593566"/>
    </source>
</evidence>
<dbReference type="EMBL" id="JACCJB010000005">
    <property type="protein sequence ID" value="KAF6226987.1"/>
    <property type="molecule type" value="Genomic_DNA"/>
</dbReference>
<dbReference type="GeneID" id="59336824"/>
<feature type="domain" description="Major facilitator superfamily (MFS) profile" evidence="6">
    <location>
        <begin position="1"/>
        <end position="329"/>
    </location>
</feature>
<gene>
    <name evidence="7" type="ORF">HO133_008428</name>
</gene>
<protein>
    <recommendedName>
        <fullName evidence="6">Major facilitator superfamily (MFS) profile domain-containing protein</fullName>
    </recommendedName>
</protein>
<feature type="transmembrane region" description="Helical" evidence="5">
    <location>
        <begin position="218"/>
        <end position="236"/>
    </location>
</feature>
<sequence length="329" mass="36115">MVIAVYNTISSDFGRFQDAIWILASYRLGLGPAQPLYGKLSDIFGYRVVLTFAYALFGIGCILYSRGRDLSEFAAGRVVAGMGGVGMRSLVSSSILSLVPLRDVALWRSWMYVMVTFGGGVGAPLWCILADTIGWRGSFACQAPLAVLALTQVCWKLPTDSEHNTSARADGSPKASEGSLSKLHRVDFPGVILLATFIIAFLLVWKFASKRLMVSDPLILRLFVLSFTASLLFLLVEAKYADEPILPLRSLVHRDVLMAYLIIGLLITGSMSNERQKPYQRPLTDLTPSHRQTNYYGTPAALEGPSNVPFMKPPHHMSNQGPHRITTTA</sequence>
<dbReference type="Proteomes" id="UP000593566">
    <property type="component" value="Unassembled WGS sequence"/>
</dbReference>
<evidence type="ECO:0000259" key="6">
    <source>
        <dbReference type="PROSITE" id="PS50850"/>
    </source>
</evidence>
<dbReference type="Gene3D" id="1.20.1250.20">
    <property type="entry name" value="MFS general substrate transporter like domains"/>
    <property type="match status" value="1"/>
</dbReference>
<evidence type="ECO:0000256" key="3">
    <source>
        <dbReference type="ARBA" id="ARBA00022989"/>
    </source>
</evidence>
<dbReference type="GO" id="GO:0015174">
    <property type="term" value="F:basic amino acid transmembrane transporter activity"/>
    <property type="evidence" value="ECO:0007669"/>
    <property type="project" value="TreeGrafter"/>
</dbReference>
<proteinExistence type="predicted"/>
<feature type="transmembrane region" description="Helical" evidence="5">
    <location>
        <begin position="110"/>
        <end position="130"/>
    </location>
</feature>
<comment type="subcellular location">
    <subcellularLocation>
        <location evidence="1">Membrane</location>
        <topology evidence="1">Multi-pass membrane protein</topology>
    </subcellularLocation>
</comment>
<dbReference type="SUPFAM" id="SSF103473">
    <property type="entry name" value="MFS general substrate transporter"/>
    <property type="match status" value="1"/>
</dbReference>
<dbReference type="Pfam" id="PF07690">
    <property type="entry name" value="MFS_1"/>
    <property type="match status" value="1"/>
</dbReference>
<feature type="transmembrane region" description="Helical" evidence="5">
    <location>
        <begin position="256"/>
        <end position="273"/>
    </location>
</feature>
<keyword evidence="3 5" id="KW-1133">Transmembrane helix</keyword>
<dbReference type="InterPro" id="IPR036259">
    <property type="entry name" value="MFS_trans_sf"/>
</dbReference>
<comment type="caution">
    <text evidence="7">The sequence shown here is derived from an EMBL/GenBank/DDBJ whole genome shotgun (WGS) entry which is preliminary data.</text>
</comment>
<dbReference type="PANTHER" id="PTHR23501">
    <property type="entry name" value="MAJOR FACILITATOR SUPERFAMILY"/>
    <property type="match status" value="1"/>
</dbReference>
<evidence type="ECO:0000256" key="4">
    <source>
        <dbReference type="ARBA" id="ARBA00023136"/>
    </source>
</evidence>